<keyword evidence="3" id="KW-1185">Reference proteome</keyword>
<evidence type="ECO:0000313" key="2">
    <source>
        <dbReference type="EMBL" id="SIT18489.1"/>
    </source>
</evidence>
<gene>
    <name evidence="2" type="ORF">SAMN05421580_11364</name>
</gene>
<accession>A0A1N7Q6X2</accession>
<organism evidence="2 3">
    <name type="scientific">Rhodobacter aestuarii</name>
    <dbReference type="NCBI Taxonomy" id="453582"/>
    <lineage>
        <taxon>Bacteria</taxon>
        <taxon>Pseudomonadati</taxon>
        <taxon>Pseudomonadota</taxon>
        <taxon>Alphaproteobacteria</taxon>
        <taxon>Rhodobacterales</taxon>
        <taxon>Rhodobacter group</taxon>
        <taxon>Rhodobacter</taxon>
    </lineage>
</organism>
<name>A0A1N7Q6X2_9RHOB</name>
<evidence type="ECO:0000313" key="3">
    <source>
        <dbReference type="Proteomes" id="UP000186221"/>
    </source>
</evidence>
<reference evidence="3" key="1">
    <citation type="submission" date="2017-01" db="EMBL/GenBank/DDBJ databases">
        <authorList>
            <person name="Varghese N."/>
            <person name="Submissions S."/>
        </authorList>
    </citation>
    <scope>NUCLEOTIDE SEQUENCE [LARGE SCALE GENOMIC DNA]</scope>
    <source>
        <strain evidence="3">DSM 19945</strain>
    </source>
</reference>
<dbReference type="PROSITE" id="PS51257">
    <property type="entry name" value="PROKAR_LIPOPROTEIN"/>
    <property type="match status" value="1"/>
</dbReference>
<dbReference type="Proteomes" id="UP000186221">
    <property type="component" value="Unassembled WGS sequence"/>
</dbReference>
<feature type="signal peptide" evidence="1">
    <location>
        <begin position="1"/>
        <end position="26"/>
    </location>
</feature>
<protein>
    <submittedName>
        <fullName evidence="2">Uncharacterized protein</fullName>
    </submittedName>
</protein>
<evidence type="ECO:0000256" key="1">
    <source>
        <dbReference type="SAM" id="SignalP"/>
    </source>
</evidence>
<dbReference type="AlphaFoldDB" id="A0A1N7Q6X2"/>
<dbReference type="STRING" id="453582.SAMN05421580_11364"/>
<keyword evidence="1" id="KW-0732">Signal</keyword>
<proteinExistence type="predicted"/>
<dbReference type="EMBL" id="FTOG01000013">
    <property type="protein sequence ID" value="SIT18489.1"/>
    <property type="molecule type" value="Genomic_DNA"/>
</dbReference>
<feature type="chain" id="PRO_5013020977" evidence="1">
    <location>
        <begin position="27"/>
        <end position="68"/>
    </location>
</feature>
<dbReference type="RefSeq" id="WP_076486201.1">
    <property type="nucleotide sequence ID" value="NZ_FTOG01000013.1"/>
</dbReference>
<sequence length="68" mass="6571">MKSAGLIGLMVLVLGACSSPRANVYADPSGEVTTSASTGVGPVRVGVNSSGGGYVGTKIGWLGIAAGF</sequence>